<reference evidence="1" key="2">
    <citation type="journal article" date="2022" name="New Phytol.">
        <title>Evolutionary transition to the ectomycorrhizal habit in the genomes of a hyperdiverse lineage of mushroom-forming fungi.</title>
        <authorList>
            <person name="Looney B."/>
            <person name="Miyauchi S."/>
            <person name="Morin E."/>
            <person name="Drula E."/>
            <person name="Courty P.E."/>
            <person name="Kohler A."/>
            <person name="Kuo A."/>
            <person name="LaButti K."/>
            <person name="Pangilinan J."/>
            <person name="Lipzen A."/>
            <person name="Riley R."/>
            <person name="Andreopoulos W."/>
            <person name="He G."/>
            <person name="Johnson J."/>
            <person name="Nolan M."/>
            <person name="Tritt A."/>
            <person name="Barry K.W."/>
            <person name="Grigoriev I.V."/>
            <person name="Nagy L.G."/>
            <person name="Hibbett D."/>
            <person name="Henrissat B."/>
            <person name="Matheny P.B."/>
            <person name="Labbe J."/>
            <person name="Martin F.M."/>
        </authorList>
    </citation>
    <scope>NUCLEOTIDE SEQUENCE</scope>
    <source>
        <strain evidence="1">HHB10654</strain>
    </source>
</reference>
<proteinExistence type="predicted"/>
<dbReference type="Proteomes" id="UP000814140">
    <property type="component" value="Unassembled WGS sequence"/>
</dbReference>
<protein>
    <submittedName>
        <fullName evidence="1">Uncharacterized protein</fullName>
    </submittedName>
</protein>
<comment type="caution">
    <text evidence="1">The sequence shown here is derived from an EMBL/GenBank/DDBJ whole genome shotgun (WGS) entry which is preliminary data.</text>
</comment>
<reference evidence="1" key="1">
    <citation type="submission" date="2021-03" db="EMBL/GenBank/DDBJ databases">
        <authorList>
            <consortium name="DOE Joint Genome Institute"/>
            <person name="Ahrendt S."/>
            <person name="Looney B.P."/>
            <person name="Miyauchi S."/>
            <person name="Morin E."/>
            <person name="Drula E."/>
            <person name="Courty P.E."/>
            <person name="Chicoki N."/>
            <person name="Fauchery L."/>
            <person name="Kohler A."/>
            <person name="Kuo A."/>
            <person name="Labutti K."/>
            <person name="Pangilinan J."/>
            <person name="Lipzen A."/>
            <person name="Riley R."/>
            <person name="Andreopoulos W."/>
            <person name="He G."/>
            <person name="Johnson J."/>
            <person name="Barry K.W."/>
            <person name="Grigoriev I.V."/>
            <person name="Nagy L."/>
            <person name="Hibbett D."/>
            <person name="Henrissat B."/>
            <person name="Matheny P.B."/>
            <person name="Labbe J."/>
            <person name="Martin F."/>
        </authorList>
    </citation>
    <scope>NUCLEOTIDE SEQUENCE</scope>
    <source>
        <strain evidence="1">HHB10654</strain>
    </source>
</reference>
<dbReference type="EMBL" id="MU277188">
    <property type="protein sequence ID" value="KAI0068317.1"/>
    <property type="molecule type" value="Genomic_DNA"/>
</dbReference>
<keyword evidence="2" id="KW-1185">Reference proteome</keyword>
<accession>A0ACB8TIQ0</accession>
<sequence length="257" mass="29454">MVRGGHGRKPRLRFQHPENFSRVNRGDQWYCISCTPAHRASLESMNMKEAVKHEHTFDHLRNVGVRDPWQSPPDGDAWALEPSRATVFDDMKVREHQTWVDMSPDLVSFWRRGMEAAERGEQIERMHEFLESLENRPKDAWGATGVEAWGSPAGDWGWGAGVGDSWADKDWASQPKRGGWHLSGKSDGVQGRGSSGVASRHRERDSNPAAADALVEDFVRRQSIDSRRKEKMRMFLEMPTEKKIDKIQEMIRDLHAR</sequence>
<evidence type="ECO:0000313" key="2">
    <source>
        <dbReference type="Proteomes" id="UP000814140"/>
    </source>
</evidence>
<evidence type="ECO:0000313" key="1">
    <source>
        <dbReference type="EMBL" id="KAI0068317.1"/>
    </source>
</evidence>
<name>A0ACB8TIQ0_9AGAM</name>
<organism evidence="1 2">
    <name type="scientific">Artomyces pyxidatus</name>
    <dbReference type="NCBI Taxonomy" id="48021"/>
    <lineage>
        <taxon>Eukaryota</taxon>
        <taxon>Fungi</taxon>
        <taxon>Dikarya</taxon>
        <taxon>Basidiomycota</taxon>
        <taxon>Agaricomycotina</taxon>
        <taxon>Agaricomycetes</taxon>
        <taxon>Russulales</taxon>
        <taxon>Auriscalpiaceae</taxon>
        <taxon>Artomyces</taxon>
    </lineage>
</organism>
<gene>
    <name evidence="1" type="ORF">BV25DRAFT_1818709</name>
</gene>